<feature type="repeat" description="Filamin" evidence="4">
    <location>
        <begin position="716"/>
        <end position="817"/>
    </location>
</feature>
<evidence type="ECO:0000256" key="3">
    <source>
        <dbReference type="ARBA" id="ARBA00023203"/>
    </source>
</evidence>
<dbReference type="FunFam" id="1.10.418.10:FF:000006">
    <property type="entry name" value="Filamin-B isoform A"/>
    <property type="match status" value="1"/>
</dbReference>
<gene>
    <name evidence="6" type="ORF">CJOHNSTONI_LOCUS5674</name>
</gene>
<comment type="similarity">
    <text evidence="1">Belongs to the filamin family.</text>
</comment>
<feature type="repeat" description="Filamin" evidence="4">
    <location>
        <begin position="907"/>
        <end position="1001"/>
    </location>
</feature>
<feature type="repeat" description="Filamin" evidence="4">
    <location>
        <begin position="1661"/>
        <end position="1761"/>
    </location>
</feature>
<feature type="repeat" description="Filamin" evidence="4">
    <location>
        <begin position="1878"/>
        <end position="1951"/>
    </location>
</feature>
<feature type="repeat" description="Filamin" evidence="4">
    <location>
        <begin position="327"/>
        <end position="421"/>
    </location>
</feature>
<dbReference type="PROSITE" id="PS50194">
    <property type="entry name" value="FILAMIN_REPEAT"/>
    <property type="match status" value="17"/>
</dbReference>
<keyword evidence="7" id="KW-1185">Reference proteome</keyword>
<dbReference type="GO" id="GO:0051015">
    <property type="term" value="F:actin filament binding"/>
    <property type="evidence" value="ECO:0007669"/>
    <property type="project" value="InterPro"/>
</dbReference>
<dbReference type="InterPro" id="IPR036872">
    <property type="entry name" value="CH_dom_sf"/>
</dbReference>
<feature type="repeat" description="Filamin" evidence="4">
    <location>
        <begin position="1125"/>
        <end position="1193"/>
    </location>
</feature>
<dbReference type="SUPFAM" id="SSF81296">
    <property type="entry name" value="E set domains"/>
    <property type="match status" value="18"/>
</dbReference>
<proteinExistence type="inferred from homology"/>
<feature type="repeat" description="Filamin" evidence="4">
    <location>
        <begin position="1954"/>
        <end position="2045"/>
    </location>
</feature>
<dbReference type="Gene3D" id="2.60.40.10">
    <property type="entry name" value="Immunoglobulins"/>
    <property type="match status" value="18"/>
</dbReference>
<keyword evidence="3" id="KW-0009">Actin-binding</keyword>
<dbReference type="InterPro" id="IPR044801">
    <property type="entry name" value="Filamin"/>
</dbReference>
<evidence type="ECO:0000259" key="5">
    <source>
        <dbReference type="PROSITE" id="PS50021"/>
    </source>
</evidence>
<dbReference type="InterPro" id="IPR014756">
    <property type="entry name" value="Ig_E-set"/>
</dbReference>
<feature type="repeat" description="Filamin" evidence="4">
    <location>
        <begin position="516"/>
        <end position="616"/>
    </location>
</feature>
<feature type="repeat" description="Filamin" evidence="4">
    <location>
        <begin position="1764"/>
        <end position="1856"/>
    </location>
</feature>
<feature type="domain" description="Calponin-homology (CH)" evidence="5">
    <location>
        <begin position="139"/>
        <end position="243"/>
    </location>
</feature>
<feature type="domain" description="Calponin-homology (CH)" evidence="5">
    <location>
        <begin position="14"/>
        <end position="120"/>
    </location>
</feature>
<evidence type="ECO:0000313" key="6">
    <source>
        <dbReference type="EMBL" id="CAG9535677.1"/>
    </source>
</evidence>
<feature type="repeat" description="Filamin" evidence="4">
    <location>
        <begin position="1571"/>
        <end position="1663"/>
    </location>
</feature>
<feature type="repeat" description="Filamin" evidence="4">
    <location>
        <begin position="1194"/>
        <end position="1286"/>
    </location>
</feature>
<dbReference type="Pfam" id="PF00630">
    <property type="entry name" value="Filamin"/>
    <property type="match status" value="15"/>
</dbReference>
<feature type="repeat" description="Filamin" evidence="4">
    <location>
        <begin position="419"/>
        <end position="516"/>
    </location>
</feature>
<dbReference type="SMART" id="SM00033">
    <property type="entry name" value="CH"/>
    <property type="match status" value="2"/>
</dbReference>
<keyword evidence="2" id="KW-0677">Repeat</keyword>
<dbReference type="SUPFAM" id="SSF47576">
    <property type="entry name" value="Calponin-homology domain, CH-domain"/>
    <property type="match status" value="1"/>
</dbReference>
<dbReference type="InterPro" id="IPR001715">
    <property type="entry name" value="CH_dom"/>
</dbReference>
<feature type="repeat" description="Filamin" evidence="4">
    <location>
        <begin position="1390"/>
        <end position="1482"/>
    </location>
</feature>
<dbReference type="GO" id="GO:0030036">
    <property type="term" value="P:actin cytoskeleton organization"/>
    <property type="evidence" value="ECO:0007669"/>
    <property type="project" value="InterPro"/>
</dbReference>
<accession>A0A8J2PU14</accession>
<feature type="repeat" description="Filamin" evidence="4">
    <location>
        <begin position="620"/>
        <end position="715"/>
    </location>
</feature>
<comment type="caution">
    <text evidence="6">The sequence shown here is derived from an EMBL/GenBank/DDBJ whole genome shotgun (WGS) entry which is preliminary data.</text>
</comment>
<dbReference type="PROSITE" id="PS00020">
    <property type="entry name" value="ACTININ_2"/>
    <property type="match status" value="1"/>
</dbReference>
<name>A0A8J2PU14_9BILA</name>
<reference evidence="6" key="1">
    <citation type="submission" date="2021-09" db="EMBL/GenBank/DDBJ databases">
        <authorList>
            <consortium name="Pathogen Informatics"/>
        </authorList>
    </citation>
    <scope>NUCLEOTIDE SEQUENCE</scope>
</reference>
<feature type="repeat" description="Filamin" evidence="4">
    <location>
        <begin position="2079"/>
        <end position="2173"/>
    </location>
</feature>
<dbReference type="PANTHER" id="PTHR38537">
    <property type="entry name" value="JITTERBUG, ISOFORM N"/>
    <property type="match status" value="1"/>
</dbReference>
<dbReference type="PROSITE" id="PS00019">
    <property type="entry name" value="ACTININ_1"/>
    <property type="match status" value="1"/>
</dbReference>
<organism evidence="6 7">
    <name type="scientific">Cercopithifilaria johnstoni</name>
    <dbReference type="NCBI Taxonomy" id="2874296"/>
    <lineage>
        <taxon>Eukaryota</taxon>
        <taxon>Metazoa</taxon>
        <taxon>Ecdysozoa</taxon>
        <taxon>Nematoda</taxon>
        <taxon>Chromadorea</taxon>
        <taxon>Rhabditida</taxon>
        <taxon>Spirurina</taxon>
        <taxon>Spiruromorpha</taxon>
        <taxon>Filarioidea</taxon>
        <taxon>Onchocercidae</taxon>
        <taxon>Cercopithifilaria</taxon>
    </lineage>
</organism>
<dbReference type="PROSITE" id="PS50021">
    <property type="entry name" value="CH"/>
    <property type="match status" value="2"/>
</dbReference>
<dbReference type="InterPro" id="IPR001298">
    <property type="entry name" value="Filamin/ABP280_rpt"/>
</dbReference>
<dbReference type="SMART" id="SM00557">
    <property type="entry name" value="IG_FLMN"/>
    <property type="match status" value="18"/>
</dbReference>
<dbReference type="FunFam" id="2.60.40.10:FF:000096">
    <property type="entry name" value="filamin-C isoform X2"/>
    <property type="match status" value="1"/>
</dbReference>
<evidence type="ECO:0000256" key="1">
    <source>
        <dbReference type="ARBA" id="ARBA00009238"/>
    </source>
</evidence>
<dbReference type="PANTHER" id="PTHR38537:SF8">
    <property type="entry name" value="FILAMIN-A"/>
    <property type="match status" value="1"/>
</dbReference>
<feature type="repeat" description="Filamin" evidence="4">
    <location>
        <begin position="1480"/>
        <end position="1568"/>
    </location>
</feature>
<dbReference type="Gene3D" id="1.10.418.10">
    <property type="entry name" value="Calponin-like domain"/>
    <property type="match status" value="2"/>
</dbReference>
<feature type="repeat" description="Filamin" evidence="4">
    <location>
        <begin position="1318"/>
        <end position="1390"/>
    </location>
</feature>
<evidence type="ECO:0000256" key="4">
    <source>
        <dbReference type="PROSITE-ProRule" id="PRU00087"/>
    </source>
</evidence>
<dbReference type="InterPro" id="IPR013783">
    <property type="entry name" value="Ig-like_fold"/>
</dbReference>
<dbReference type="OrthoDB" id="5334309at2759"/>
<dbReference type="Pfam" id="PF00307">
    <property type="entry name" value="CH"/>
    <property type="match status" value="2"/>
</dbReference>
<sequence length="2173" mass="237200">MVLEDRQPDAAWKKIQQNTFTRWVNQKLEPVNVEVTDLETDFEEGLKLIRLVEVLSGRSLGRYSRRVTFRHQKLENISLALKFLENEEHIKIVNIDSSAIADRNLKLILGLVWTLILHYSISKQVWDDHAGNATKVEDVSPKAKLMTWLKGKLPTGLPFTNFTSDWNDGILLGALVDSCAPGLGVDWRNWLPSQALHSTRTAMHLAKDYLSVAPLIAPEELISPAVDEKSVMTYLSQFPGAKYTPRLGRFHNIDVMPSVGTKTQFTLQTSDPTLIPEISIKGPTGLLIPYSQCRLSETVYNFIYEPEISGEHEIVAIFCDKISGNFVQLASPKITAVEGARLLYDKNVQLGMPVKFSIENPGNEPIEVLVVPPYDKEFVVPAIPDGNTFKGQFIPKLEGLYELNVFQKGSHIAGSPFPLTVISQAQINIWGRGLEPNGIQSGEEVIVYVNYSGNLLGPLRMRVCGQSGNEVPVSETVDGNLHLKIFKYRPYEVGNHDVSILLGEKHIGKSPYKVMISPVSSSKVRAFGPGLESGVANLPSVFLIETNGGRCEQIDIAVTGRTLSLGSGPEKPDIELVDNKDGSAVARFTPTAPGIYTVKVCYGGEHVKGSPFIVQVQPANSNLKVTDMRLSGITPDFATLKSVITFWIEMPDARVRLKPLVRALNEKYEEVPIQVMETKSGQYQCRFVPNELGRYYFLLSVGGVAIPGSPFVVTVRKMIDVSKIRIYGAGIGPDIHSNQLVSFIIDPQNVGNVKKIHSQLQHQNGTSINVALTDNGNKTLTASYVAPEAGLYELTLYYDDMELMKMNINVKPVDISSIVINGLDNNEIVTIGHREDIVINTGDLIPIKNGLEVIVEEANGSKYMIPFECGRNLSIFKGFWIAKNAGETKFAVFFDEILVYESQIIVRRNQDAAMCRVSGDGLKRAIVGKLAKFQVDMKDAGGGRMKMAIKGPSESKTNIIDHSDGLCTVEYIAQTPGLYEISIYFGDHEEEIPGSPFTVLVDYEYDPSKILINGYKNGHVRAGVSTSFLIDATRTALEPINARLPIVFQQPFIEEIKPRIYRVTFVPRAKPGEVLPLEILYGGQLLHGRPLDFTVEQESELVVLKNHSGILPYKVQASLRCGVFIDATRAGKIDKVKAEIKGPDDKFRKSSLTETTDKGIYLLEFVPDMAGAYVVNICSNGKPLHSKPYELIAVPVGSANKCYLELKPVDKFWTIGEPKTFKVNTNRGGEGALNIISDRDDLEISVEEQNDGYYLVTFTPHREGQHQIILMYGGVDIPNGIFNFECRPAVVGEPQVALLKREADSEECFYSVEEYFVPRTFRFPIPSNYHFDKLSVSVRMPSGKKDTAHIKDNADGSVTVTYRPKQCGNHLLSVQHDGVNMSGSPISFYVSNAADGYVTVYGAGLTQAVVGEPAAFTVCAKGSPAKELAVAVEGAAKTTIKCHDNKDGTCSVAWVPPVPGEYKIHVKLSGKPVKGSPFVVIVAGEGQKRAHLSVGSTSEVSLNVENTEVKGLSASIKSPSGIEEPCFIRHIDSASIGVSFTPREQGEHLVTVKKNGQIIPKSPFRVKVDKSQVGNASKVTVSGKGKASAICQQFNDLSVDTRNAGYGGLSVSVEGPSKAELKCTEAKEGLINIAYKPTEPGIYILSIKFADAHVKDSPFTVNCTGKGLGSVKRTATKEVNQAPLALPKQDASIYLQLENTSPMETTAKVMDPNGKSYDIEVRDIGNSLYQISFKPEMDGAHAISVFNKGQHVLGSPFQFTVGHFTEVGAHKVRAAGVGIQRGETNMKQSFNVYTREAGQGKLDVTVEGPSEAELQFHDHKDGNCHFNYKVSKPGEYLIGIKFNGVHITDSPFKVFVAPATGEARRLELASFPDSGSPGKACTFTVLTHRAPGHLEAKVHTPSNKIETIDIVPIDEGESYALRFIPTETGNYYVDVTLDGAPMRDSPFRLRIGTNEESDPAAITVSGSGIRGGQTGQKCEFIINTCNAGTGLLQVQIDGPSKVTLDAYELDMGYKVRYMALAPGTYFVDIKYAGVHIPGSPFKIILTGKELGGGGEPDSSLIKIDALAKTSKGTVAQVPVLKGDASKVTVKGGGLNKFFPGRPAAFNIDTGLAGENLLFVGVLTSKGPCEEVTVRHLGGGRYAVTYRIQERVKGFIFVKYGETNIPGSPFSVSF</sequence>
<evidence type="ECO:0000313" key="7">
    <source>
        <dbReference type="Proteomes" id="UP000746747"/>
    </source>
</evidence>
<dbReference type="EMBL" id="CAKAEH010001393">
    <property type="protein sequence ID" value="CAG9535677.1"/>
    <property type="molecule type" value="Genomic_DNA"/>
</dbReference>
<evidence type="ECO:0000256" key="2">
    <source>
        <dbReference type="ARBA" id="ARBA00022737"/>
    </source>
</evidence>
<dbReference type="InterPro" id="IPR001589">
    <property type="entry name" value="Actinin_actin-bd_CS"/>
</dbReference>
<dbReference type="InterPro" id="IPR017868">
    <property type="entry name" value="Filamin/ABP280_repeat-like"/>
</dbReference>
<dbReference type="Proteomes" id="UP000746747">
    <property type="component" value="Unassembled WGS sequence"/>
</dbReference>
<protein>
    <recommendedName>
        <fullName evidence="5">Calponin-homology (CH) domain-containing protein</fullName>
    </recommendedName>
</protein>